<evidence type="ECO:0000313" key="2">
    <source>
        <dbReference type="Proteomes" id="UP001108025"/>
    </source>
</evidence>
<evidence type="ECO:0000313" key="1">
    <source>
        <dbReference type="EMBL" id="MCD1118642.1"/>
    </source>
</evidence>
<reference evidence="1" key="1">
    <citation type="submission" date="2021-11" db="EMBL/GenBank/DDBJ databases">
        <title>Description of novel Chryseobacterium species.</title>
        <authorList>
            <person name="Saticioglu I.B."/>
            <person name="Ay H."/>
            <person name="Altun S."/>
            <person name="Duman M."/>
        </authorList>
    </citation>
    <scope>NUCLEOTIDE SEQUENCE</scope>
    <source>
        <strain evidence="1">C-17</strain>
    </source>
</reference>
<evidence type="ECO:0008006" key="3">
    <source>
        <dbReference type="Google" id="ProtNLM"/>
    </source>
</evidence>
<dbReference type="EMBL" id="JAJNAY010000002">
    <property type="protein sequence ID" value="MCD1118642.1"/>
    <property type="molecule type" value="Genomic_DNA"/>
</dbReference>
<dbReference type="AlphaFoldDB" id="A0A9Q3V5A4"/>
<keyword evidence="2" id="KW-1185">Reference proteome</keyword>
<dbReference type="RefSeq" id="WP_230671681.1">
    <property type="nucleotide sequence ID" value="NZ_JAJNAY010000002.1"/>
</dbReference>
<sequence>MQKFNKHIIQSGETLKSITNIYHISESLLKHFHNNHCKVEDQILINITKQKELFLPRTAVEDKSKLVKFGHGNRLVFQPENSILKYSTMITIENDTKKNELKYDVSVRWIKYENGFHFFEVDRISLLFLNEEEVNEIADLLAYKTSKVLYPMTISVDQQGKFNTIENVEVFKERWNSIKEEVYKEFEGEVVDEYCQKIEKVLDEPGSLFIFIKNDYFIRTLFFGIYQKFNEKYQTEMTETFPIINNAVEPSYRFKVEIDPLKDEYDLINIEGNGNLYDERSRYDFINGAPFSLIIEDNPIMNDDGNFRLQYYLNGETQLSESLYLECDINLEKRKKISVIITVITD</sequence>
<organism evidence="1 2">
    <name type="scientific">Chryseobacterium turcicum</name>
    <dbReference type="NCBI Taxonomy" id="2898076"/>
    <lineage>
        <taxon>Bacteria</taxon>
        <taxon>Pseudomonadati</taxon>
        <taxon>Bacteroidota</taxon>
        <taxon>Flavobacteriia</taxon>
        <taxon>Flavobacteriales</taxon>
        <taxon>Weeksellaceae</taxon>
        <taxon>Chryseobacterium group</taxon>
        <taxon>Chryseobacterium</taxon>
    </lineage>
</organism>
<proteinExistence type="predicted"/>
<protein>
    <recommendedName>
        <fullName evidence="3">LysM domain-containing protein</fullName>
    </recommendedName>
</protein>
<dbReference type="Proteomes" id="UP001108025">
    <property type="component" value="Unassembled WGS sequence"/>
</dbReference>
<name>A0A9Q3V5A4_9FLAO</name>
<accession>A0A9Q3V5A4</accession>
<gene>
    <name evidence="1" type="ORF">LO744_17520</name>
</gene>
<comment type="caution">
    <text evidence="1">The sequence shown here is derived from an EMBL/GenBank/DDBJ whole genome shotgun (WGS) entry which is preliminary data.</text>
</comment>